<dbReference type="FunFam" id="3.30.300.30:FF:000008">
    <property type="entry name" value="2,3-dihydroxybenzoate-AMP ligase"/>
    <property type="match status" value="1"/>
</dbReference>
<dbReference type="OrthoDB" id="9766486at2"/>
<dbReference type="PANTHER" id="PTHR43201:SF5">
    <property type="entry name" value="MEDIUM-CHAIN ACYL-COA LIGASE ACSF2, MITOCHONDRIAL"/>
    <property type="match status" value="1"/>
</dbReference>
<organism evidence="5 6">
    <name type="scientific">Zeimonas arvi</name>
    <dbReference type="NCBI Taxonomy" id="2498847"/>
    <lineage>
        <taxon>Bacteria</taxon>
        <taxon>Pseudomonadati</taxon>
        <taxon>Pseudomonadota</taxon>
        <taxon>Betaproteobacteria</taxon>
        <taxon>Burkholderiales</taxon>
        <taxon>Burkholderiaceae</taxon>
        <taxon>Zeimonas</taxon>
    </lineage>
</organism>
<evidence type="ECO:0000313" key="6">
    <source>
        <dbReference type="Proteomes" id="UP000321548"/>
    </source>
</evidence>
<sequence length="514" mass="55789">MFVIDWLHKQAQHHPDKLALVDVASGRSFRYRDFDERASRFAEWLRERWRLAPGDRLAVLAHNGSDYLEMLYGCAKAGVVMVCLNWRLPAAELQPIVDDAAPAAFVCSEELVAVARQVFQGLPGLVSGPPGADWPDYESALAAASGGVVEMPTRGMDETWYLLYTSGTTGRPKGVIQTFGMAFFNAVNAMLATKLSGDDVLLAVLPFFHTGGLNLYANPILHAGGTVVIQKQFDAGEAIRWLDGRGRTGGAGLPLPITQFLGVPAVYLFISQHPEFASARFAAMRHWSAGGSPMPQALLEAYAARGITLCFGFGMTETGPTVFIPDEATARAKPGSVGKPVGSMLTRVVDREGRDCGPGERGELLVRGPGVTPGYWRNPQATSEALRDGWLHTGDVAFFDVDGDYWIVDRVKDMYISGGENVYPAEIENLLYRMPGVAEAAVIGVPDPRWIEVGLAVIVPAPGAQLTEEAVREYCRAGLAGYKVPKRVRFVDALPRTPAGKVEKPLLRQRYADA</sequence>
<dbReference type="InterPro" id="IPR020845">
    <property type="entry name" value="AMP-binding_CS"/>
</dbReference>
<dbReference type="GO" id="GO:0031956">
    <property type="term" value="F:medium-chain fatty acid-CoA ligase activity"/>
    <property type="evidence" value="ECO:0007669"/>
    <property type="project" value="TreeGrafter"/>
</dbReference>
<dbReference type="PANTHER" id="PTHR43201">
    <property type="entry name" value="ACYL-COA SYNTHETASE"/>
    <property type="match status" value="1"/>
</dbReference>
<comment type="caution">
    <text evidence="5">The sequence shown here is derived from an EMBL/GenBank/DDBJ whole genome shotgun (WGS) entry which is preliminary data.</text>
</comment>
<evidence type="ECO:0000259" key="4">
    <source>
        <dbReference type="Pfam" id="PF13193"/>
    </source>
</evidence>
<proteinExistence type="inferred from homology"/>
<dbReference type="GO" id="GO:0006631">
    <property type="term" value="P:fatty acid metabolic process"/>
    <property type="evidence" value="ECO:0007669"/>
    <property type="project" value="TreeGrafter"/>
</dbReference>
<feature type="domain" description="AMP-dependent synthetase/ligase" evidence="3">
    <location>
        <begin position="8"/>
        <end position="376"/>
    </location>
</feature>
<name>A0A5C8NUT4_9BURK</name>
<feature type="domain" description="AMP-binding enzyme C-terminal" evidence="4">
    <location>
        <begin position="426"/>
        <end position="501"/>
    </location>
</feature>
<dbReference type="Pfam" id="PF13193">
    <property type="entry name" value="AMP-binding_C"/>
    <property type="match status" value="1"/>
</dbReference>
<evidence type="ECO:0000313" key="5">
    <source>
        <dbReference type="EMBL" id="TXL64850.1"/>
    </source>
</evidence>
<protein>
    <submittedName>
        <fullName evidence="5">Long-chain fatty acid--CoA ligase</fullName>
    </submittedName>
</protein>
<dbReference type="Gene3D" id="3.40.50.12780">
    <property type="entry name" value="N-terminal domain of ligase-like"/>
    <property type="match status" value="1"/>
</dbReference>
<dbReference type="Pfam" id="PF00501">
    <property type="entry name" value="AMP-binding"/>
    <property type="match status" value="1"/>
</dbReference>
<dbReference type="SUPFAM" id="SSF56801">
    <property type="entry name" value="Acetyl-CoA synthetase-like"/>
    <property type="match status" value="1"/>
</dbReference>
<dbReference type="AlphaFoldDB" id="A0A5C8NUT4"/>
<gene>
    <name evidence="5" type="ORF">FHP08_14060</name>
</gene>
<evidence type="ECO:0000256" key="1">
    <source>
        <dbReference type="ARBA" id="ARBA00006432"/>
    </source>
</evidence>
<evidence type="ECO:0000259" key="3">
    <source>
        <dbReference type="Pfam" id="PF00501"/>
    </source>
</evidence>
<comment type="similarity">
    <text evidence="1">Belongs to the ATP-dependent AMP-binding enzyme family.</text>
</comment>
<dbReference type="InterPro" id="IPR045851">
    <property type="entry name" value="AMP-bd_C_sf"/>
</dbReference>
<reference evidence="5 6" key="1">
    <citation type="submission" date="2019-06" db="EMBL/GenBank/DDBJ databases">
        <title>Quisquiliibacterium sp. nov., isolated from a maize field.</title>
        <authorList>
            <person name="Lin S.-Y."/>
            <person name="Tsai C.-F."/>
            <person name="Young C.-C."/>
        </authorList>
    </citation>
    <scope>NUCLEOTIDE SEQUENCE [LARGE SCALE GENOMIC DNA]</scope>
    <source>
        <strain evidence="5 6">CC-CFT501</strain>
    </source>
</reference>
<dbReference type="InterPro" id="IPR000873">
    <property type="entry name" value="AMP-dep_synth/lig_dom"/>
</dbReference>
<dbReference type="EMBL" id="VDUY01000005">
    <property type="protein sequence ID" value="TXL64850.1"/>
    <property type="molecule type" value="Genomic_DNA"/>
</dbReference>
<keyword evidence="2 5" id="KW-0436">Ligase</keyword>
<dbReference type="Proteomes" id="UP000321548">
    <property type="component" value="Unassembled WGS sequence"/>
</dbReference>
<dbReference type="CDD" id="cd17631">
    <property type="entry name" value="FACL_FadD13-like"/>
    <property type="match status" value="1"/>
</dbReference>
<dbReference type="RefSeq" id="WP_147705100.1">
    <property type="nucleotide sequence ID" value="NZ_VDUY01000005.1"/>
</dbReference>
<dbReference type="PROSITE" id="PS00455">
    <property type="entry name" value="AMP_BINDING"/>
    <property type="match status" value="1"/>
</dbReference>
<keyword evidence="6" id="KW-1185">Reference proteome</keyword>
<dbReference type="InterPro" id="IPR025110">
    <property type="entry name" value="AMP-bd_C"/>
</dbReference>
<dbReference type="InterPro" id="IPR042099">
    <property type="entry name" value="ANL_N_sf"/>
</dbReference>
<dbReference type="Gene3D" id="3.30.300.30">
    <property type="match status" value="1"/>
</dbReference>
<evidence type="ECO:0000256" key="2">
    <source>
        <dbReference type="ARBA" id="ARBA00022598"/>
    </source>
</evidence>
<accession>A0A5C8NUT4</accession>